<organism evidence="1 2">
    <name type="scientific">Thelohanellus kitauei</name>
    <name type="common">Myxosporean</name>
    <dbReference type="NCBI Taxonomy" id="669202"/>
    <lineage>
        <taxon>Eukaryota</taxon>
        <taxon>Metazoa</taxon>
        <taxon>Cnidaria</taxon>
        <taxon>Myxozoa</taxon>
        <taxon>Myxosporea</taxon>
        <taxon>Bivalvulida</taxon>
        <taxon>Platysporina</taxon>
        <taxon>Myxobolidae</taxon>
        <taxon>Thelohanellus</taxon>
    </lineage>
</organism>
<dbReference type="EMBL" id="JWZT01003029">
    <property type="protein sequence ID" value="KII67904.1"/>
    <property type="molecule type" value="Genomic_DNA"/>
</dbReference>
<protein>
    <submittedName>
        <fullName evidence="1">Uncharacterized protein</fullName>
    </submittedName>
</protein>
<name>A0A0C2IR35_THEKT</name>
<keyword evidence="2" id="KW-1185">Reference proteome</keyword>
<evidence type="ECO:0000313" key="2">
    <source>
        <dbReference type="Proteomes" id="UP000031668"/>
    </source>
</evidence>
<sequence>MHNIRQVVSFVQHDDDGMREILQDIQLYGWGNGYYRLTLEKTNGTYGFAIMKNTKCWIKYGIMLPMIDYDEYHKKLNVINGFMNEDRLKVRDSSMAPYYGSIFNVSISTKTGNKYEFDIVEKYIPTRSSIIWLLGLRIRCMNGRCMNEIHLDIGCLKDIVGIIEKFHRVYLYQKTKDEVLRSLNGESDTSRALLPLGWVINNLVNENNNDTPWYHKPMSYDDMVQKCHEWPEIMNLIPLNQFLYRISSFLVTYEKKYTRENVESYNASITSTEEIEAINTRTFDVTKDSQNELDDVSVEMNDVLQHGVDPQERT</sequence>
<accession>A0A0C2IR35</accession>
<dbReference type="AlphaFoldDB" id="A0A0C2IR35"/>
<comment type="caution">
    <text evidence="1">The sequence shown here is derived from an EMBL/GenBank/DDBJ whole genome shotgun (WGS) entry which is preliminary data.</text>
</comment>
<evidence type="ECO:0000313" key="1">
    <source>
        <dbReference type="EMBL" id="KII67904.1"/>
    </source>
</evidence>
<reference evidence="1 2" key="1">
    <citation type="journal article" date="2014" name="Genome Biol. Evol.">
        <title>The genome of the myxosporean Thelohanellus kitauei shows adaptations to nutrient acquisition within its fish host.</title>
        <authorList>
            <person name="Yang Y."/>
            <person name="Xiong J."/>
            <person name="Zhou Z."/>
            <person name="Huo F."/>
            <person name="Miao W."/>
            <person name="Ran C."/>
            <person name="Liu Y."/>
            <person name="Zhang J."/>
            <person name="Feng J."/>
            <person name="Wang M."/>
            <person name="Wang M."/>
            <person name="Wang L."/>
            <person name="Yao B."/>
        </authorList>
    </citation>
    <scope>NUCLEOTIDE SEQUENCE [LARGE SCALE GENOMIC DNA]</scope>
    <source>
        <strain evidence="1">Wuqing</strain>
    </source>
</reference>
<dbReference type="Proteomes" id="UP000031668">
    <property type="component" value="Unassembled WGS sequence"/>
</dbReference>
<gene>
    <name evidence="1" type="ORF">RF11_09987</name>
</gene>
<proteinExistence type="predicted"/>